<dbReference type="Gene3D" id="3.30.559.10">
    <property type="entry name" value="Chloramphenicol acetyltransferase-like domain"/>
    <property type="match status" value="1"/>
</dbReference>
<dbReference type="Gene3D" id="3.30.300.30">
    <property type="match status" value="1"/>
</dbReference>
<dbReference type="CDD" id="cd05918">
    <property type="entry name" value="A_NRPS_SidN3_like"/>
    <property type="match status" value="1"/>
</dbReference>
<dbReference type="InterPro" id="IPR045851">
    <property type="entry name" value="AMP-bd_C_sf"/>
</dbReference>
<dbReference type="NCBIfam" id="TIGR01733">
    <property type="entry name" value="AA-adenyl-dom"/>
    <property type="match status" value="1"/>
</dbReference>
<sequence>MTVSIPAQTETSGANVHAARKTSQHISSESEHPSSSPFEPCILKGFRPTASLPAVPGPPRFRSTRVDGKDCLSGLKTIVDRSDVSAAAVFRAAWAVVLGTYLARSHVSLNFVAVRRALVTKTACGSRQPVDMIPYAFRIGPGDTLLDVIRQMSTVDSRESDSGGNTCVVCWPEERWSADRPPDDMNVILAETDQLLKKRNSGMLIAESPQHDCVVNFTPDMQCVLSYRDHFMSARQAGHLAATLLVVLTAMADAPQQSVAGMNMCSSLDHQILSQWNAKAPVASDVCVHHLIEQRRCARPDYRAVVSWDGSLTYDELDRLSSRLADRLRDAGVGPGVFVAICFDRCKWIPVAMLGIMKTGGAFCALEPSYPVARLTEMCHALRAPVVLTTQRSLEQASLLPCTVLVIGDDLFVDGARPHTQQTASPSTVSSRDPVFVVFTSGSTGKPKGVVMEHGSLSSCALSSAKPLHISSQDRILHFSSYAFDLSIFETLTPLVVGGTIAIPSEQDRRGNLPRAMTELGATWAFLTPTVARMYRPSQTPLLKTLCLGGEAVSASDIRLWSAKNLITGYNPAECCPLGISGPTNQDMPCVLGSSFSSQAVWVVDPRDHEKLLPVGSIGELAIEGPTVARGYLHDPTFSDPETPFVVKPPRWLARFRTNWGRVTRIYLTGDLARRDSDDGAVHFMGRKDVQVKINGQRVELAEIEHHLDRLFLSLEAKVVVEFVPVSERRTILAALILPSQREGSDETAPKSLLMEPQQVRADFRAALDGAASKLRLFLPEHMVPSVYLPVCYLPTSESGKVDRRRLRLLLRSLRPENLYGMSKPEGQNTEEAGSAQEEVLRRLFAHALDLPFGQIGLDSNFFQLGGDSASAMRFLALAVEQGVSSISYQQIFHHPTPRELTAASTVGPVRRVMPLSAEEPAPFSCVKDPEPLIQIASEQCGVSRADIEDIYPCTHLQHSLMASTAHDRSAYVAMLSFTLRSSVDRGRLRSAWRVAADGHAILRTRLVQTEAGDCYQVVVRGPPCWAEDAAACEDDGDDDMTRLSRASFGLGLPLLRLHLARDRLYVAMHHALYDGWSMPLLMRELDLAYRDLSVSSLPPLKNYVRYAMDSADAAGSFWRAELRDADPVLFPAPSCLDYKPRPRASLMATMPVVGSSRHNVTLATEIQLAWAVTTYAYTGCRDVIFGLISSGRSAPVPGIESMLGPTFACTPLRIVIDPEEELGEALDNLQYDVAEQSGFVHFGTLGIRTLSPDAAAACNFQTVLVVDADRQDRRVELASTWCTQYEYLSDLGSFSSHALTLRCSPVPGGLETNAIYDSSVVDDDQMRRILAQFEHVFSQVHTTSSAQDKMGSIDKLSSSDWRELQSWNGKLLLPHPRDIRTHDAIRETCRTRPDAAAVHAWDGNLTYKELDSRAETLAGLVRGHISKPDQVVVVFLRKSLLTVVAQLERSSKQGRRS</sequence>
<evidence type="ECO:0000256" key="1">
    <source>
        <dbReference type="ARBA" id="ARBA00005107"/>
    </source>
</evidence>
<evidence type="ECO:0000259" key="7">
    <source>
        <dbReference type="PROSITE" id="PS50075"/>
    </source>
</evidence>
<evidence type="ECO:0000256" key="5">
    <source>
        <dbReference type="ARBA" id="ARBA00022679"/>
    </source>
</evidence>
<dbReference type="UniPathway" id="UPA00327"/>
<dbReference type="EMBL" id="KY906251">
    <property type="protein sequence ID" value="ATW01305.1"/>
    <property type="molecule type" value="Genomic_DNA"/>
</dbReference>
<feature type="compositionally biased region" description="Polar residues" evidence="6">
    <location>
        <begin position="1"/>
        <end position="14"/>
    </location>
</feature>
<evidence type="ECO:0000256" key="6">
    <source>
        <dbReference type="SAM" id="MobiDB-lite"/>
    </source>
</evidence>
<dbReference type="InterPro" id="IPR036736">
    <property type="entry name" value="ACP-like_sf"/>
</dbReference>
<dbReference type="Gene3D" id="1.10.1200.10">
    <property type="entry name" value="ACP-like"/>
    <property type="match status" value="1"/>
</dbReference>
<dbReference type="GO" id="GO:0016740">
    <property type="term" value="F:transferase activity"/>
    <property type="evidence" value="ECO:0007669"/>
    <property type="project" value="UniProtKB-KW"/>
</dbReference>
<feature type="domain" description="Carrier" evidence="7">
    <location>
        <begin position="832"/>
        <end position="909"/>
    </location>
</feature>
<feature type="region of interest" description="Disordered" evidence="6">
    <location>
        <begin position="1"/>
        <end position="37"/>
    </location>
</feature>
<dbReference type="PANTHER" id="PTHR45527">
    <property type="entry name" value="NONRIBOSOMAL PEPTIDE SYNTHETASE"/>
    <property type="match status" value="1"/>
</dbReference>
<dbReference type="Pfam" id="PF00550">
    <property type="entry name" value="PP-binding"/>
    <property type="match status" value="1"/>
</dbReference>
<dbReference type="InterPro" id="IPR001242">
    <property type="entry name" value="Condensation_dom"/>
</dbReference>
<reference evidence="8" key="1">
    <citation type="submission" date="2017-04" db="EMBL/GenBank/DDBJ databases">
        <title>Claviceps gigantea ergot alkaloid gene cluster.</title>
        <authorList>
            <person name="Panaccione D.G."/>
            <person name="Bragg P.E."/>
        </authorList>
    </citation>
    <scope>NUCLEOTIDE SEQUENCE</scope>
    <source>
        <strain evidence="8">SP1</strain>
    </source>
</reference>
<dbReference type="Pfam" id="PF00668">
    <property type="entry name" value="Condensation"/>
    <property type="match status" value="1"/>
</dbReference>
<proteinExistence type="predicted"/>
<dbReference type="InterPro" id="IPR009081">
    <property type="entry name" value="PP-bd_ACP"/>
</dbReference>
<dbReference type="InterPro" id="IPR023213">
    <property type="entry name" value="CAT-like_dom_sf"/>
</dbReference>
<dbReference type="Gene3D" id="3.40.50.12780">
    <property type="entry name" value="N-terminal domain of ligase-like"/>
    <property type="match status" value="2"/>
</dbReference>
<evidence type="ECO:0000256" key="3">
    <source>
        <dbReference type="ARBA" id="ARBA00022553"/>
    </source>
</evidence>
<keyword evidence="2" id="KW-0596">Phosphopantetheine</keyword>
<dbReference type="InterPro" id="IPR010071">
    <property type="entry name" value="AA_adenyl_dom"/>
</dbReference>
<dbReference type="InterPro" id="IPR020845">
    <property type="entry name" value="AMP-binding_CS"/>
</dbReference>
<organism evidence="8">
    <name type="scientific">Claviceps gigantea</name>
    <dbReference type="NCBI Taxonomy" id="89175"/>
    <lineage>
        <taxon>Eukaryota</taxon>
        <taxon>Fungi</taxon>
        <taxon>Dikarya</taxon>
        <taxon>Ascomycota</taxon>
        <taxon>Pezizomycotina</taxon>
        <taxon>Sordariomycetes</taxon>
        <taxon>Hypocreomycetidae</taxon>
        <taxon>Hypocreales</taxon>
        <taxon>Clavicipitaceae</taxon>
        <taxon>Claviceps</taxon>
    </lineage>
</organism>
<protein>
    <submittedName>
        <fullName evidence="8">Truncated Lps1</fullName>
    </submittedName>
</protein>
<dbReference type="SUPFAM" id="SSF52777">
    <property type="entry name" value="CoA-dependent acyltransferases"/>
    <property type="match status" value="3"/>
</dbReference>
<evidence type="ECO:0000313" key="8">
    <source>
        <dbReference type="EMBL" id="ATW01305.1"/>
    </source>
</evidence>
<name>A0A2H4P5E1_9HYPO</name>
<dbReference type="GO" id="GO:0005737">
    <property type="term" value="C:cytoplasm"/>
    <property type="evidence" value="ECO:0007669"/>
    <property type="project" value="TreeGrafter"/>
</dbReference>
<dbReference type="GO" id="GO:0035835">
    <property type="term" value="P:indole alkaloid biosynthetic process"/>
    <property type="evidence" value="ECO:0007669"/>
    <property type="project" value="UniProtKB-UniPathway"/>
</dbReference>
<dbReference type="GO" id="GO:0016874">
    <property type="term" value="F:ligase activity"/>
    <property type="evidence" value="ECO:0007669"/>
    <property type="project" value="UniProtKB-KW"/>
</dbReference>
<evidence type="ECO:0000256" key="4">
    <source>
        <dbReference type="ARBA" id="ARBA00022598"/>
    </source>
</evidence>
<dbReference type="SUPFAM" id="SSF47336">
    <property type="entry name" value="ACP-like"/>
    <property type="match status" value="1"/>
</dbReference>
<dbReference type="Gene3D" id="3.30.559.30">
    <property type="entry name" value="Nonribosomal peptide synthetase, condensation domain"/>
    <property type="match status" value="2"/>
</dbReference>
<dbReference type="InterPro" id="IPR042099">
    <property type="entry name" value="ANL_N_sf"/>
</dbReference>
<dbReference type="GO" id="GO:0043041">
    <property type="term" value="P:amino acid activation for nonribosomal peptide biosynthetic process"/>
    <property type="evidence" value="ECO:0007669"/>
    <property type="project" value="TreeGrafter"/>
</dbReference>
<dbReference type="PROSITE" id="PS50075">
    <property type="entry name" value="CARRIER"/>
    <property type="match status" value="1"/>
</dbReference>
<keyword evidence="5" id="KW-0808">Transferase</keyword>
<dbReference type="InterPro" id="IPR000873">
    <property type="entry name" value="AMP-dep_synth/lig_dom"/>
</dbReference>
<dbReference type="PROSITE" id="PS00455">
    <property type="entry name" value="AMP_BINDING"/>
    <property type="match status" value="1"/>
</dbReference>
<keyword evidence="3" id="KW-0597">Phosphoprotein</keyword>
<dbReference type="CDD" id="cd19545">
    <property type="entry name" value="FUM14_C_NRPS-like"/>
    <property type="match status" value="1"/>
</dbReference>
<evidence type="ECO:0000256" key="2">
    <source>
        <dbReference type="ARBA" id="ARBA00022450"/>
    </source>
</evidence>
<dbReference type="Pfam" id="PF00501">
    <property type="entry name" value="AMP-binding"/>
    <property type="match status" value="1"/>
</dbReference>
<dbReference type="SUPFAM" id="SSF56801">
    <property type="entry name" value="Acetyl-CoA synthetase-like"/>
    <property type="match status" value="2"/>
</dbReference>
<comment type="pathway">
    <text evidence="1">Alkaloid biosynthesis; ergot alkaloid biosynthesis.</text>
</comment>
<dbReference type="GO" id="GO:0031177">
    <property type="term" value="F:phosphopantetheine binding"/>
    <property type="evidence" value="ECO:0007669"/>
    <property type="project" value="TreeGrafter"/>
</dbReference>
<dbReference type="PANTHER" id="PTHR45527:SF16">
    <property type="entry name" value="NONRIBOSOMAL PEPTIDE SYNTHASE ATNA-RELATED"/>
    <property type="match status" value="1"/>
</dbReference>
<accession>A0A2H4P5E1</accession>
<keyword evidence="4" id="KW-0436">Ligase</keyword>